<dbReference type="FunCoup" id="A0A152A5T6">
    <property type="interactions" value="56"/>
</dbReference>
<keyword evidence="2" id="KW-0677">Repeat</keyword>
<keyword evidence="7" id="KW-1185">Reference proteome</keyword>
<feature type="repeat" description="WD" evidence="3">
    <location>
        <begin position="273"/>
        <end position="314"/>
    </location>
</feature>
<evidence type="ECO:0000256" key="1">
    <source>
        <dbReference type="ARBA" id="ARBA00022574"/>
    </source>
</evidence>
<dbReference type="Pfam" id="PF00400">
    <property type="entry name" value="WD40"/>
    <property type="match status" value="7"/>
</dbReference>
<dbReference type="SUPFAM" id="SSF81383">
    <property type="entry name" value="F-box domain"/>
    <property type="match status" value="1"/>
</dbReference>
<evidence type="ECO:0000313" key="6">
    <source>
        <dbReference type="EMBL" id="KYR01599.1"/>
    </source>
</evidence>
<dbReference type="InterPro" id="IPR001680">
    <property type="entry name" value="WD40_rpt"/>
</dbReference>
<dbReference type="InParanoid" id="A0A152A5T6"/>
<feature type="region of interest" description="Disordered" evidence="4">
    <location>
        <begin position="72"/>
        <end position="101"/>
    </location>
</feature>
<dbReference type="OrthoDB" id="19711at2759"/>
<feature type="compositionally biased region" description="Low complexity" evidence="4">
    <location>
        <begin position="72"/>
        <end position="92"/>
    </location>
</feature>
<feature type="repeat" description="WD" evidence="3">
    <location>
        <begin position="541"/>
        <end position="580"/>
    </location>
</feature>
<evidence type="ECO:0000313" key="7">
    <source>
        <dbReference type="Proteomes" id="UP000076078"/>
    </source>
</evidence>
<dbReference type="PROSITE" id="PS50082">
    <property type="entry name" value="WD_REPEATS_2"/>
    <property type="match status" value="6"/>
</dbReference>
<dbReference type="SUPFAM" id="SSF50978">
    <property type="entry name" value="WD40 repeat-like"/>
    <property type="match status" value="1"/>
</dbReference>
<organism evidence="6 7">
    <name type="scientific">Tieghemostelium lacteum</name>
    <name type="common">Slime mold</name>
    <name type="synonym">Dictyostelium lacteum</name>
    <dbReference type="NCBI Taxonomy" id="361077"/>
    <lineage>
        <taxon>Eukaryota</taxon>
        <taxon>Amoebozoa</taxon>
        <taxon>Evosea</taxon>
        <taxon>Eumycetozoa</taxon>
        <taxon>Dictyostelia</taxon>
        <taxon>Dictyosteliales</taxon>
        <taxon>Raperosteliaceae</taxon>
        <taxon>Tieghemostelium</taxon>
    </lineage>
</organism>
<dbReference type="Gene3D" id="1.20.1280.50">
    <property type="match status" value="1"/>
</dbReference>
<dbReference type="InterPro" id="IPR001810">
    <property type="entry name" value="F-box_dom"/>
</dbReference>
<dbReference type="PROSITE" id="PS50181">
    <property type="entry name" value="FBOX"/>
    <property type="match status" value="1"/>
</dbReference>
<dbReference type="Pfam" id="PF12937">
    <property type="entry name" value="F-box-like"/>
    <property type="match status" value="1"/>
</dbReference>
<dbReference type="PANTHER" id="PTHR22847">
    <property type="entry name" value="WD40 REPEAT PROTEIN"/>
    <property type="match status" value="1"/>
</dbReference>
<dbReference type="STRING" id="361077.A0A152A5T6"/>
<feature type="repeat" description="WD" evidence="3">
    <location>
        <begin position="501"/>
        <end position="540"/>
    </location>
</feature>
<dbReference type="EMBL" id="LODT01000006">
    <property type="protein sequence ID" value="KYR01599.1"/>
    <property type="molecule type" value="Genomic_DNA"/>
</dbReference>
<feature type="repeat" description="WD" evidence="3">
    <location>
        <begin position="233"/>
        <end position="272"/>
    </location>
</feature>
<dbReference type="PANTHER" id="PTHR22847:SF637">
    <property type="entry name" value="WD REPEAT DOMAIN 5B"/>
    <property type="match status" value="1"/>
</dbReference>
<dbReference type="InterPro" id="IPR015943">
    <property type="entry name" value="WD40/YVTN_repeat-like_dom_sf"/>
</dbReference>
<dbReference type="PRINTS" id="PR00320">
    <property type="entry name" value="GPROTEINBRPT"/>
</dbReference>
<evidence type="ECO:0000256" key="2">
    <source>
        <dbReference type="ARBA" id="ARBA00022737"/>
    </source>
</evidence>
<dbReference type="InterPro" id="IPR036047">
    <property type="entry name" value="F-box-like_dom_sf"/>
</dbReference>
<comment type="caution">
    <text evidence="6">The sequence shown here is derived from an EMBL/GenBank/DDBJ whole genome shotgun (WGS) entry which is preliminary data.</text>
</comment>
<protein>
    <submittedName>
        <fullName evidence="6">WD40 repeat-containing protein</fullName>
    </submittedName>
</protein>
<dbReference type="CDD" id="cd00200">
    <property type="entry name" value="WD40"/>
    <property type="match status" value="1"/>
</dbReference>
<feature type="repeat" description="WD" evidence="3">
    <location>
        <begin position="461"/>
        <end position="500"/>
    </location>
</feature>
<proteinExistence type="predicted"/>
<evidence type="ECO:0000256" key="3">
    <source>
        <dbReference type="PROSITE-ProRule" id="PRU00221"/>
    </source>
</evidence>
<dbReference type="AlphaFoldDB" id="A0A152A5T6"/>
<dbReference type="GO" id="GO:0005634">
    <property type="term" value="C:nucleus"/>
    <property type="evidence" value="ECO:0007669"/>
    <property type="project" value="TreeGrafter"/>
</dbReference>
<sequence length="630" mass="71655">MINQFPHANTLSKYYHFDSFPYENSYEEEDFQNKYTFSELQNIDKWINGNGLKPLCKSGDVFYPKHNNSVASNGSGSGRQLSSSSCIPLSSGTGSGGSSRKKKILSSFKNLVNLSNRFKSQNRETFISRLPCEILLYIVGYLTMSDVKSIMLVCQEWCQIGIEDILWKLVFKNHFIVFPNRDLPLSKSDYTQRLSTKDEVNNAPEEPHWKELFRDRWEKEMKWRNGTQKDSIMVGHTGTVWTIKTSGDKILTGSFDKTAKVWDKNTKKSQYTMIGHNYPVQCVDLSANEQILVTGSLDNSIRVWNLDQKKCQGILTNQAHNFDVFCLQFKDERYIISGSSDSTVKLWDLNPMISNDINRHSYSSTIGRNENNIEDRDQLMMDEGPHIDPDTIQFREDNQVDQNYLDNLQEQPPAILFDGMDDQDLLYNDSDDPFNDNINVNIISRKPQNPKTQINSEPLQTFKHASCVTCLQVEGNQLVSGGSDKVVRVWDLESGQERAILQGHKEGIRCLQFEGNVLVTGANDNTCKIWDLRINRSIATLRGHTGSIRCLQMNGSTLVTGSNDQTIKLWNLNHSSSTNYQSSSSSSKKPLLPYQDLFTLSSSISCLTFDQSNTIMYSTSDSKVKVTKFI</sequence>
<dbReference type="InterPro" id="IPR036322">
    <property type="entry name" value="WD40_repeat_dom_sf"/>
</dbReference>
<evidence type="ECO:0000256" key="4">
    <source>
        <dbReference type="SAM" id="MobiDB-lite"/>
    </source>
</evidence>
<accession>A0A152A5T6</accession>
<dbReference type="InterPro" id="IPR019775">
    <property type="entry name" value="WD40_repeat_CS"/>
</dbReference>
<dbReference type="SMART" id="SM00320">
    <property type="entry name" value="WD40"/>
    <property type="match status" value="7"/>
</dbReference>
<dbReference type="PROSITE" id="PS00678">
    <property type="entry name" value="WD_REPEATS_1"/>
    <property type="match status" value="5"/>
</dbReference>
<evidence type="ECO:0000259" key="5">
    <source>
        <dbReference type="PROSITE" id="PS50181"/>
    </source>
</evidence>
<name>A0A152A5T6_TIELA</name>
<feature type="repeat" description="WD" evidence="3">
    <location>
        <begin position="317"/>
        <end position="350"/>
    </location>
</feature>
<keyword evidence="1 3" id="KW-0853">WD repeat</keyword>
<dbReference type="OMA" id="IRCLQWE"/>
<reference evidence="6 7" key="1">
    <citation type="submission" date="2015-12" db="EMBL/GenBank/DDBJ databases">
        <title>Dictyostelia acquired genes for synthesis and detection of signals that induce cell-type specialization by lateral gene transfer from prokaryotes.</title>
        <authorList>
            <person name="Gloeckner G."/>
            <person name="Schaap P."/>
        </authorList>
    </citation>
    <scope>NUCLEOTIDE SEQUENCE [LARGE SCALE GENOMIC DNA]</scope>
    <source>
        <strain evidence="6 7">TK</strain>
    </source>
</reference>
<gene>
    <name evidence="6" type="ORF">DLAC_01599</name>
</gene>
<dbReference type="GO" id="GO:1990234">
    <property type="term" value="C:transferase complex"/>
    <property type="evidence" value="ECO:0007669"/>
    <property type="project" value="UniProtKB-ARBA"/>
</dbReference>
<dbReference type="PROSITE" id="PS50294">
    <property type="entry name" value="WD_REPEATS_REGION"/>
    <property type="match status" value="6"/>
</dbReference>
<dbReference type="Proteomes" id="UP000076078">
    <property type="component" value="Unassembled WGS sequence"/>
</dbReference>
<dbReference type="InterPro" id="IPR020472">
    <property type="entry name" value="WD40_PAC1"/>
</dbReference>
<feature type="domain" description="F-box" evidence="5">
    <location>
        <begin position="124"/>
        <end position="170"/>
    </location>
</feature>
<dbReference type="Gene3D" id="2.130.10.10">
    <property type="entry name" value="YVTN repeat-like/Quinoprotein amine dehydrogenase"/>
    <property type="match status" value="2"/>
</dbReference>